<name>A0A1S3X6S3_TOBAC</name>
<dbReference type="PaxDb" id="4097-A0A1S3X6S3"/>
<accession>A0A1S3X6S3</accession>
<dbReference type="OrthoDB" id="1750433at2759"/>
<dbReference type="PANTHER" id="PTHR33116">
    <property type="entry name" value="REVERSE TRANSCRIPTASE ZINC-BINDING DOMAIN-CONTAINING PROTEIN-RELATED-RELATED"/>
    <property type="match status" value="1"/>
</dbReference>
<dbReference type="AlphaFoldDB" id="A0A1S3X6S3"/>
<evidence type="ECO:0008006" key="2">
    <source>
        <dbReference type="Google" id="ProtNLM"/>
    </source>
</evidence>
<evidence type="ECO:0000313" key="1">
    <source>
        <dbReference type="RefSeq" id="XP_016435562.1"/>
    </source>
</evidence>
<protein>
    <recommendedName>
        <fullName evidence="2">Reverse transcriptase domain-containing protein</fullName>
    </recommendedName>
</protein>
<dbReference type="PANTHER" id="PTHR33116:SF67">
    <property type="entry name" value="REVERSE TRANSCRIPTASE"/>
    <property type="match status" value="1"/>
</dbReference>
<dbReference type="OMA" id="FFITHHD"/>
<reference evidence="1" key="1">
    <citation type="submission" date="2025-08" db="UniProtKB">
        <authorList>
            <consortium name="RefSeq"/>
        </authorList>
    </citation>
    <scope>IDENTIFICATION</scope>
</reference>
<dbReference type="RefSeq" id="XP_016435562.1">
    <property type="nucleotide sequence ID" value="XM_016580076.1"/>
</dbReference>
<proteinExistence type="predicted"/>
<gene>
    <name evidence="1" type="primary">LOC107761796</name>
</gene>
<organism evidence="1">
    <name type="scientific">Nicotiana tabacum</name>
    <name type="common">Common tobacco</name>
    <dbReference type="NCBI Taxonomy" id="4097"/>
    <lineage>
        <taxon>Eukaryota</taxon>
        <taxon>Viridiplantae</taxon>
        <taxon>Streptophyta</taxon>
        <taxon>Embryophyta</taxon>
        <taxon>Tracheophyta</taxon>
        <taxon>Spermatophyta</taxon>
        <taxon>Magnoliopsida</taxon>
        <taxon>eudicotyledons</taxon>
        <taxon>Gunneridae</taxon>
        <taxon>Pentapetalae</taxon>
        <taxon>asterids</taxon>
        <taxon>lamiids</taxon>
        <taxon>Solanales</taxon>
        <taxon>Solanaceae</taxon>
        <taxon>Nicotianoideae</taxon>
        <taxon>Nicotianeae</taxon>
        <taxon>Nicotiana</taxon>
    </lineage>
</organism>
<sequence>MPPNIPRINHLAYADDIVMFCSGGSTSIKLVMNVIDNYERSSGQLVNRDKNYLLIAPNTAATRINRIRKCTGFMDKNFPFTYLGCPLYVGRKKIDFFDNMISKIVKRLNGWQGKMLSHGGKATLIKSVL</sequence>
<dbReference type="KEGG" id="nta:107761796"/>